<keyword evidence="3" id="KW-0227">DNA damage</keyword>
<dbReference type="Gene3D" id="2.40.50.140">
    <property type="entry name" value="Nucleic acid-binding proteins"/>
    <property type="match status" value="1"/>
</dbReference>
<evidence type="ECO:0000256" key="5">
    <source>
        <dbReference type="ARBA" id="ARBA00023172"/>
    </source>
</evidence>
<dbReference type="GO" id="GO:0000724">
    <property type="term" value="P:double-strand break repair via homologous recombination"/>
    <property type="evidence" value="ECO:0007669"/>
    <property type="project" value="TreeGrafter"/>
</dbReference>
<reference evidence="9" key="2">
    <citation type="journal article" date="2024" name="Plant">
        <title>Genomic evolution and insights into agronomic trait innovations of Sesamum species.</title>
        <authorList>
            <person name="Miao H."/>
            <person name="Wang L."/>
            <person name="Qu L."/>
            <person name="Liu H."/>
            <person name="Sun Y."/>
            <person name="Le M."/>
            <person name="Wang Q."/>
            <person name="Wei S."/>
            <person name="Zheng Y."/>
            <person name="Lin W."/>
            <person name="Duan Y."/>
            <person name="Cao H."/>
            <person name="Xiong S."/>
            <person name="Wang X."/>
            <person name="Wei L."/>
            <person name="Li C."/>
            <person name="Ma Q."/>
            <person name="Ju M."/>
            <person name="Zhao R."/>
            <person name="Li G."/>
            <person name="Mu C."/>
            <person name="Tian Q."/>
            <person name="Mei H."/>
            <person name="Zhang T."/>
            <person name="Gao T."/>
            <person name="Zhang H."/>
        </authorList>
    </citation>
    <scope>NUCLEOTIDE SEQUENCE</scope>
    <source>
        <strain evidence="9">K16</strain>
    </source>
</reference>
<dbReference type="EMBL" id="JACGWL010000008">
    <property type="protein sequence ID" value="KAK4396580.1"/>
    <property type="molecule type" value="Genomic_DNA"/>
</dbReference>
<feature type="compositionally biased region" description="Polar residues" evidence="8">
    <location>
        <begin position="160"/>
        <end position="178"/>
    </location>
</feature>
<evidence type="ECO:0000256" key="3">
    <source>
        <dbReference type="ARBA" id="ARBA00022763"/>
    </source>
</evidence>
<keyword evidence="7" id="KW-0539">Nucleus</keyword>
<dbReference type="InterPro" id="IPR040260">
    <property type="entry name" value="RFA2-like"/>
</dbReference>
<dbReference type="GO" id="GO:0006289">
    <property type="term" value="P:nucleotide-excision repair"/>
    <property type="evidence" value="ECO:0007669"/>
    <property type="project" value="TreeGrafter"/>
</dbReference>
<dbReference type="GO" id="GO:0005662">
    <property type="term" value="C:DNA replication factor A complex"/>
    <property type="evidence" value="ECO:0007669"/>
    <property type="project" value="TreeGrafter"/>
</dbReference>
<proteinExistence type="predicted"/>
<comment type="caution">
    <text evidence="9">The sequence shown here is derived from an EMBL/GenBank/DDBJ whole genome shotgun (WGS) entry which is preliminary data.</text>
</comment>
<comment type="subcellular location">
    <subcellularLocation>
        <location evidence="1">Nucleus</location>
    </subcellularLocation>
</comment>
<keyword evidence="10" id="KW-1185">Reference proteome</keyword>
<keyword evidence="5" id="KW-0233">DNA recombination</keyword>
<protein>
    <submittedName>
        <fullName evidence="9">Replication protein A subunit B</fullName>
    </submittedName>
</protein>
<sequence>MYGNSQFDGNAAFSGGGFMPSQATQTADPGFSPVKNREAQALLPLTVKQISEAFQASDDKGNFLIDGVDVNNVKLVGMLYEKTERVTDVSFVLDDGTGRIDCHRWVNEAVDSKEMELLTSITDYNEIANHFADCMYVHCHNTRLRKLQDAAQVPGHMPNSAVNTPSKGYQPTPSNHHSVQYNMDGVKALIKLS</sequence>
<keyword evidence="2" id="KW-0235">DNA replication</keyword>
<evidence type="ECO:0000256" key="7">
    <source>
        <dbReference type="ARBA" id="ARBA00023242"/>
    </source>
</evidence>
<dbReference type="GO" id="GO:0003697">
    <property type="term" value="F:single-stranded DNA binding"/>
    <property type="evidence" value="ECO:0007669"/>
    <property type="project" value="TreeGrafter"/>
</dbReference>
<gene>
    <name evidence="9" type="ORF">Sango_1494600</name>
</gene>
<name>A0AAE1WNB1_9LAMI</name>
<dbReference type="GO" id="GO:0000781">
    <property type="term" value="C:chromosome, telomeric region"/>
    <property type="evidence" value="ECO:0007669"/>
    <property type="project" value="TreeGrafter"/>
</dbReference>
<dbReference type="GO" id="GO:0035861">
    <property type="term" value="C:site of double-strand break"/>
    <property type="evidence" value="ECO:0007669"/>
    <property type="project" value="TreeGrafter"/>
</dbReference>
<dbReference type="PANTHER" id="PTHR13989">
    <property type="entry name" value="REPLICATION PROTEIN A-RELATED"/>
    <property type="match status" value="1"/>
</dbReference>
<evidence type="ECO:0000256" key="1">
    <source>
        <dbReference type="ARBA" id="ARBA00004123"/>
    </source>
</evidence>
<evidence type="ECO:0000256" key="6">
    <source>
        <dbReference type="ARBA" id="ARBA00023204"/>
    </source>
</evidence>
<dbReference type="Proteomes" id="UP001289374">
    <property type="component" value="Unassembled WGS sequence"/>
</dbReference>
<feature type="region of interest" description="Disordered" evidence="8">
    <location>
        <begin position="154"/>
        <end position="178"/>
    </location>
</feature>
<keyword evidence="6" id="KW-0234">DNA repair</keyword>
<evidence type="ECO:0000313" key="9">
    <source>
        <dbReference type="EMBL" id="KAK4396580.1"/>
    </source>
</evidence>
<dbReference type="AlphaFoldDB" id="A0AAE1WNB1"/>
<evidence type="ECO:0000256" key="4">
    <source>
        <dbReference type="ARBA" id="ARBA00023125"/>
    </source>
</evidence>
<evidence type="ECO:0000256" key="8">
    <source>
        <dbReference type="SAM" id="MobiDB-lite"/>
    </source>
</evidence>
<dbReference type="PANTHER" id="PTHR13989:SF16">
    <property type="entry name" value="REPLICATION PROTEIN A2"/>
    <property type="match status" value="1"/>
</dbReference>
<dbReference type="GO" id="GO:0006260">
    <property type="term" value="P:DNA replication"/>
    <property type="evidence" value="ECO:0007669"/>
    <property type="project" value="UniProtKB-KW"/>
</dbReference>
<keyword evidence="4" id="KW-0238">DNA-binding</keyword>
<evidence type="ECO:0000256" key="2">
    <source>
        <dbReference type="ARBA" id="ARBA00022705"/>
    </source>
</evidence>
<evidence type="ECO:0000313" key="10">
    <source>
        <dbReference type="Proteomes" id="UP001289374"/>
    </source>
</evidence>
<dbReference type="SUPFAM" id="SSF50249">
    <property type="entry name" value="Nucleic acid-binding proteins"/>
    <property type="match status" value="1"/>
</dbReference>
<organism evidence="9 10">
    <name type="scientific">Sesamum angolense</name>
    <dbReference type="NCBI Taxonomy" id="2727404"/>
    <lineage>
        <taxon>Eukaryota</taxon>
        <taxon>Viridiplantae</taxon>
        <taxon>Streptophyta</taxon>
        <taxon>Embryophyta</taxon>
        <taxon>Tracheophyta</taxon>
        <taxon>Spermatophyta</taxon>
        <taxon>Magnoliopsida</taxon>
        <taxon>eudicotyledons</taxon>
        <taxon>Gunneridae</taxon>
        <taxon>Pentapetalae</taxon>
        <taxon>asterids</taxon>
        <taxon>lamiids</taxon>
        <taxon>Lamiales</taxon>
        <taxon>Pedaliaceae</taxon>
        <taxon>Sesamum</taxon>
    </lineage>
</organism>
<reference evidence="9" key="1">
    <citation type="submission" date="2020-06" db="EMBL/GenBank/DDBJ databases">
        <authorList>
            <person name="Li T."/>
            <person name="Hu X."/>
            <person name="Zhang T."/>
            <person name="Song X."/>
            <person name="Zhang H."/>
            <person name="Dai N."/>
            <person name="Sheng W."/>
            <person name="Hou X."/>
            <person name="Wei L."/>
        </authorList>
    </citation>
    <scope>NUCLEOTIDE SEQUENCE</scope>
    <source>
        <strain evidence="9">K16</strain>
        <tissue evidence="9">Leaf</tissue>
    </source>
</reference>
<accession>A0AAE1WNB1</accession>
<dbReference type="FunFam" id="2.40.50.140:FF:000184">
    <property type="entry name" value="replication protein A 32 kDa subunit A-like"/>
    <property type="match status" value="1"/>
</dbReference>
<dbReference type="InterPro" id="IPR012340">
    <property type="entry name" value="NA-bd_OB-fold"/>
</dbReference>